<dbReference type="CDD" id="cd10031">
    <property type="entry name" value="UDG-F5_TTUDGB_like"/>
    <property type="match status" value="1"/>
</dbReference>
<dbReference type="GO" id="GO:0051539">
    <property type="term" value="F:4 iron, 4 sulfur cluster binding"/>
    <property type="evidence" value="ECO:0007669"/>
    <property type="project" value="UniProtKB-KW"/>
</dbReference>
<evidence type="ECO:0000256" key="7">
    <source>
        <dbReference type="ARBA" id="ARBA00023204"/>
    </source>
</evidence>
<dbReference type="AlphaFoldDB" id="A0A0S4N2D0"/>
<evidence type="ECO:0000256" key="8">
    <source>
        <dbReference type="ARBA" id="ARBA00023779"/>
    </source>
</evidence>
<dbReference type="InterPro" id="IPR044147">
    <property type="entry name" value="UdgB-like"/>
</dbReference>
<evidence type="ECO:0000256" key="2">
    <source>
        <dbReference type="ARBA" id="ARBA00022723"/>
    </source>
</evidence>
<protein>
    <recommendedName>
        <fullName evidence="9">Type-5 uracil-DNA glycosylase</fullName>
    </recommendedName>
</protein>
<keyword evidence="7" id="KW-0234">DNA repair</keyword>
<keyword evidence="1" id="KW-0004">4Fe-4S</keyword>
<dbReference type="PANTHER" id="PTHR33693">
    <property type="entry name" value="TYPE-5 URACIL-DNA GLYCOSYLASE"/>
    <property type="match status" value="1"/>
</dbReference>
<dbReference type="InterPro" id="IPR036895">
    <property type="entry name" value="Uracil-DNA_glycosylase-like_sf"/>
</dbReference>
<evidence type="ECO:0000256" key="3">
    <source>
        <dbReference type="ARBA" id="ARBA00022763"/>
    </source>
</evidence>
<dbReference type="Pfam" id="PF03167">
    <property type="entry name" value="UDG"/>
    <property type="match status" value="1"/>
</dbReference>
<dbReference type="PANTHER" id="PTHR33693:SF3">
    <property type="entry name" value="TYPE-5 URACIL-DNA GLYCOSYLASE"/>
    <property type="match status" value="1"/>
</dbReference>
<dbReference type="SUPFAM" id="SSF52141">
    <property type="entry name" value="Uracil-DNA glycosylase-like"/>
    <property type="match status" value="1"/>
</dbReference>
<evidence type="ECO:0000313" key="12">
    <source>
        <dbReference type="Proteomes" id="UP000320623"/>
    </source>
</evidence>
<keyword evidence="2" id="KW-0479">Metal-binding</keyword>
<accession>A0A0S4N2D0</accession>
<dbReference type="EMBL" id="FAOO01000006">
    <property type="protein sequence ID" value="CUU04936.1"/>
    <property type="molecule type" value="Genomic_DNA"/>
</dbReference>
<dbReference type="InterPro" id="IPR005122">
    <property type="entry name" value="Uracil-DNA_glycosylase-like"/>
</dbReference>
<feature type="domain" description="Uracil-DNA glycosylase-like" evidence="10">
    <location>
        <begin position="49"/>
        <end position="224"/>
    </location>
</feature>
<organism evidence="11 12">
    <name type="scientific">Candidatus Thermokryptus mobilis</name>
    <dbReference type="NCBI Taxonomy" id="1643428"/>
    <lineage>
        <taxon>Bacteria</taxon>
        <taxon>Pseudomonadati</taxon>
        <taxon>Candidatus Kryptoniota</taxon>
        <taxon>Candidatus Thermokryptus</taxon>
    </lineage>
</organism>
<evidence type="ECO:0000256" key="4">
    <source>
        <dbReference type="ARBA" id="ARBA00022801"/>
    </source>
</evidence>
<keyword evidence="4" id="KW-0378">Hydrolase</keyword>
<sequence>MLKFSSIGEINDKLISCKLCPRLVSWRQKVAYEKTARFKDWDYWGKPVPGFGDVKGRLLVVGLAPAAHGGNRTGRMFTGDRSGEWLYKALYKFGFANQPNSTSIDDGLKLKNCYITAIVRCAPPENKPLPSEIQNCNVYLENEIKLLKRVKVIVTLGQLSFKTTLKTLQKIGFKIVDGRLKFFHGNEIKLSNGARELILISSYHPSQRNTFTHKLTEEMFDQVFKRTRFLTDVLF</sequence>
<dbReference type="Gene3D" id="3.40.470.10">
    <property type="entry name" value="Uracil-DNA glycosylase-like domain"/>
    <property type="match status" value="1"/>
</dbReference>
<dbReference type="GO" id="GO:0046872">
    <property type="term" value="F:metal ion binding"/>
    <property type="evidence" value="ECO:0007669"/>
    <property type="project" value="UniProtKB-KW"/>
</dbReference>
<dbReference type="SMART" id="SM00987">
    <property type="entry name" value="UreE_C"/>
    <property type="match status" value="1"/>
</dbReference>
<reference evidence="12" key="1">
    <citation type="submission" date="2015-11" db="EMBL/GenBank/DDBJ databases">
        <authorList>
            <person name="Varghese N."/>
        </authorList>
    </citation>
    <scope>NUCLEOTIDE SEQUENCE [LARGE SCALE GENOMIC DNA]</scope>
</reference>
<dbReference type="GO" id="GO:0004844">
    <property type="term" value="F:uracil DNA N-glycosylase activity"/>
    <property type="evidence" value="ECO:0007669"/>
    <property type="project" value="InterPro"/>
</dbReference>
<proteinExistence type="inferred from homology"/>
<keyword evidence="3" id="KW-0227">DNA damage</keyword>
<dbReference type="InterPro" id="IPR051536">
    <property type="entry name" value="UDG_Type-4/5"/>
</dbReference>
<dbReference type="GO" id="GO:0033958">
    <property type="term" value="F:DNA-deoxyinosine glycosylase activity"/>
    <property type="evidence" value="ECO:0007669"/>
    <property type="project" value="InterPro"/>
</dbReference>
<evidence type="ECO:0000259" key="10">
    <source>
        <dbReference type="SMART" id="SM00986"/>
    </source>
</evidence>
<dbReference type="STRING" id="1643428.GCA_001442855_01106"/>
<gene>
    <name evidence="11" type="ORF">JGI1_01131</name>
</gene>
<name>A0A0S4N2D0_9BACT</name>
<evidence type="ECO:0000256" key="9">
    <source>
        <dbReference type="ARBA" id="ARBA00023887"/>
    </source>
</evidence>
<keyword evidence="6" id="KW-0411">Iron-sulfur</keyword>
<dbReference type="GO" id="GO:0006284">
    <property type="term" value="P:base-excision repair"/>
    <property type="evidence" value="ECO:0007669"/>
    <property type="project" value="InterPro"/>
</dbReference>
<evidence type="ECO:0000313" key="11">
    <source>
        <dbReference type="EMBL" id="CUU04936.1"/>
    </source>
</evidence>
<comment type="similarity">
    <text evidence="8">Belongs to the uracil-DNA glycosylase (UDG) superfamily. Type 5 (UDGb) family.</text>
</comment>
<keyword evidence="12" id="KW-1185">Reference proteome</keyword>
<evidence type="ECO:0000256" key="6">
    <source>
        <dbReference type="ARBA" id="ARBA00023014"/>
    </source>
</evidence>
<keyword evidence="5" id="KW-0408">Iron</keyword>
<evidence type="ECO:0000256" key="1">
    <source>
        <dbReference type="ARBA" id="ARBA00022485"/>
    </source>
</evidence>
<evidence type="ECO:0000256" key="5">
    <source>
        <dbReference type="ARBA" id="ARBA00023004"/>
    </source>
</evidence>
<dbReference type="SMART" id="SM00986">
    <property type="entry name" value="UDG"/>
    <property type="match status" value="1"/>
</dbReference>
<dbReference type="Proteomes" id="UP000320623">
    <property type="component" value="Unassembled WGS sequence"/>
</dbReference>